<sequence>LRLHSYNGNEQSLLITYREERRLIEWSDAGSNGIDGAPGEPGPKGPDGEPGAPGQDGEPGMPGHAGQDGQPGEKGICPKYCAIDGGVFFEDGTRRYCIDAVLSTLDYERPNIEL</sequence>
<gene>
    <name evidence="3" type="ORF">TELCIR_12507</name>
</gene>
<feature type="non-terminal residue" evidence="3">
    <location>
        <position position="1"/>
    </location>
</feature>
<evidence type="ECO:0000313" key="3">
    <source>
        <dbReference type="EMBL" id="PIO65803.1"/>
    </source>
</evidence>
<dbReference type="OrthoDB" id="5985978at2759"/>
<proteinExistence type="predicted"/>
<evidence type="ECO:0000256" key="2">
    <source>
        <dbReference type="SAM" id="MobiDB-lite"/>
    </source>
</evidence>
<dbReference type="Pfam" id="PF01391">
    <property type="entry name" value="Collagen"/>
    <property type="match status" value="1"/>
</dbReference>
<accession>A0A2G9U6E0</accession>
<reference evidence="3 4" key="1">
    <citation type="submission" date="2015-09" db="EMBL/GenBank/DDBJ databases">
        <title>Draft genome of the parasitic nematode Teladorsagia circumcincta isolate WARC Sus (inbred).</title>
        <authorList>
            <person name="Mitreva M."/>
        </authorList>
    </citation>
    <scope>NUCLEOTIDE SEQUENCE [LARGE SCALE GENOMIC DNA]</scope>
    <source>
        <strain evidence="3 4">S</strain>
    </source>
</reference>
<name>A0A2G9U6E0_TELCI</name>
<dbReference type="PANTHER" id="PTHR24637:SF402">
    <property type="entry name" value="NEMATODE CUTICLE COLLAGEN N-TERMINAL DOMAIN-CONTAINING PROTEIN"/>
    <property type="match status" value="1"/>
</dbReference>
<dbReference type="AlphaFoldDB" id="A0A2G9U6E0"/>
<dbReference type="EMBL" id="KZ348718">
    <property type="protein sequence ID" value="PIO65803.1"/>
    <property type="molecule type" value="Genomic_DNA"/>
</dbReference>
<evidence type="ECO:0000313" key="4">
    <source>
        <dbReference type="Proteomes" id="UP000230423"/>
    </source>
</evidence>
<evidence type="ECO:0008006" key="5">
    <source>
        <dbReference type="Google" id="ProtNLM"/>
    </source>
</evidence>
<evidence type="ECO:0000256" key="1">
    <source>
        <dbReference type="ARBA" id="ARBA00022737"/>
    </source>
</evidence>
<keyword evidence="1" id="KW-0677">Repeat</keyword>
<dbReference type="PANTHER" id="PTHR24637">
    <property type="entry name" value="COLLAGEN"/>
    <property type="match status" value="1"/>
</dbReference>
<feature type="region of interest" description="Disordered" evidence="2">
    <location>
        <begin position="28"/>
        <end position="76"/>
    </location>
</feature>
<organism evidence="3 4">
    <name type="scientific">Teladorsagia circumcincta</name>
    <name type="common">Brown stomach worm</name>
    <name type="synonym">Ostertagia circumcincta</name>
    <dbReference type="NCBI Taxonomy" id="45464"/>
    <lineage>
        <taxon>Eukaryota</taxon>
        <taxon>Metazoa</taxon>
        <taxon>Ecdysozoa</taxon>
        <taxon>Nematoda</taxon>
        <taxon>Chromadorea</taxon>
        <taxon>Rhabditida</taxon>
        <taxon>Rhabditina</taxon>
        <taxon>Rhabditomorpha</taxon>
        <taxon>Strongyloidea</taxon>
        <taxon>Trichostrongylidae</taxon>
        <taxon>Teladorsagia</taxon>
    </lineage>
</organism>
<protein>
    <recommendedName>
        <fullName evidence="5">Collagen triple helix repeat protein</fullName>
    </recommendedName>
</protein>
<dbReference type="InterPro" id="IPR008160">
    <property type="entry name" value="Collagen"/>
</dbReference>
<dbReference type="Proteomes" id="UP000230423">
    <property type="component" value="Unassembled WGS sequence"/>
</dbReference>
<keyword evidence="4" id="KW-1185">Reference proteome</keyword>